<comment type="caution">
    <text evidence="2">The sequence shown here is derived from an EMBL/GenBank/DDBJ whole genome shotgun (WGS) entry which is preliminary data.</text>
</comment>
<proteinExistence type="predicted"/>
<evidence type="ECO:0000256" key="1">
    <source>
        <dbReference type="SAM" id="MobiDB-lite"/>
    </source>
</evidence>
<accession>A0ABN9LI00</accession>
<organism evidence="2 3">
    <name type="scientific">Ranitomeya imitator</name>
    <name type="common">mimic poison frog</name>
    <dbReference type="NCBI Taxonomy" id="111125"/>
    <lineage>
        <taxon>Eukaryota</taxon>
        <taxon>Metazoa</taxon>
        <taxon>Chordata</taxon>
        <taxon>Craniata</taxon>
        <taxon>Vertebrata</taxon>
        <taxon>Euteleostomi</taxon>
        <taxon>Amphibia</taxon>
        <taxon>Batrachia</taxon>
        <taxon>Anura</taxon>
        <taxon>Neobatrachia</taxon>
        <taxon>Hyloidea</taxon>
        <taxon>Dendrobatidae</taxon>
        <taxon>Dendrobatinae</taxon>
        <taxon>Ranitomeya</taxon>
    </lineage>
</organism>
<reference evidence="2" key="1">
    <citation type="submission" date="2023-07" db="EMBL/GenBank/DDBJ databases">
        <authorList>
            <person name="Stuckert A."/>
        </authorList>
    </citation>
    <scope>NUCLEOTIDE SEQUENCE</scope>
</reference>
<evidence type="ECO:0000313" key="2">
    <source>
        <dbReference type="EMBL" id="CAJ0942090.1"/>
    </source>
</evidence>
<gene>
    <name evidence="2" type="ORF">RIMI_LOCUS9468889</name>
</gene>
<keyword evidence="3" id="KW-1185">Reference proteome</keyword>
<feature type="region of interest" description="Disordered" evidence="1">
    <location>
        <begin position="70"/>
        <end position="124"/>
    </location>
</feature>
<sequence length="226" mass="25402">MAAPTEKPLNSGERALFLQLRSAFGTCACEKHYATNGNISKMWGRNSAVTTPIRPNQPIDRRKRPLLLHPHTLPHEAPSPHITTRGSFPTHYHTRLRPHSLPHEAPSPTLPHEAPSPHITTRGSVPTHYHMRLRPPHYHTRLRPRTLPHEARSPHITTRGSVPPHYHTRLPGKHLHSMMLPPPCFTVGIVLGSKLYAGFHMSCTEERRLSGHSAIKARMVEGCSHS</sequence>
<dbReference type="Proteomes" id="UP001176940">
    <property type="component" value="Unassembled WGS sequence"/>
</dbReference>
<name>A0ABN9LI00_9NEOB</name>
<evidence type="ECO:0000313" key="3">
    <source>
        <dbReference type="Proteomes" id="UP001176940"/>
    </source>
</evidence>
<protein>
    <submittedName>
        <fullName evidence="2">Uncharacterized protein</fullName>
    </submittedName>
</protein>
<dbReference type="EMBL" id="CAUEEQ010019671">
    <property type="protein sequence ID" value="CAJ0942090.1"/>
    <property type="molecule type" value="Genomic_DNA"/>
</dbReference>